<dbReference type="EMBL" id="OV651814">
    <property type="protein sequence ID" value="CAH1106002.1"/>
    <property type="molecule type" value="Genomic_DNA"/>
</dbReference>
<feature type="domain" description="NADP-dependent oxidoreductase" evidence="7">
    <location>
        <begin position="15"/>
        <end position="282"/>
    </location>
</feature>
<evidence type="ECO:0000259" key="7">
    <source>
        <dbReference type="Pfam" id="PF00248"/>
    </source>
</evidence>
<evidence type="ECO:0000313" key="9">
    <source>
        <dbReference type="Proteomes" id="UP001153636"/>
    </source>
</evidence>
<dbReference type="SUPFAM" id="SSF51430">
    <property type="entry name" value="NAD(P)-linked oxidoreductase"/>
    <property type="match status" value="1"/>
</dbReference>
<dbReference type="PANTHER" id="PTHR11732">
    <property type="entry name" value="ALDO/KETO REDUCTASE"/>
    <property type="match status" value="1"/>
</dbReference>
<dbReference type="PRINTS" id="PR00069">
    <property type="entry name" value="ALDKETRDTASE"/>
</dbReference>
<dbReference type="CDD" id="cd19071">
    <property type="entry name" value="AKR_AKR1-5-like"/>
    <property type="match status" value="1"/>
</dbReference>
<dbReference type="InterPro" id="IPR023210">
    <property type="entry name" value="NADP_OxRdtase_dom"/>
</dbReference>
<dbReference type="Proteomes" id="UP001153636">
    <property type="component" value="Chromosome 2"/>
</dbReference>
<dbReference type="InterPro" id="IPR036812">
    <property type="entry name" value="NAD(P)_OxRdtase_dom_sf"/>
</dbReference>
<dbReference type="GO" id="GO:0016491">
    <property type="term" value="F:oxidoreductase activity"/>
    <property type="evidence" value="ECO:0007669"/>
    <property type="project" value="UniProtKB-KW"/>
</dbReference>
<dbReference type="PROSITE" id="PS00062">
    <property type="entry name" value="ALDOKETO_REDUCTASE_2"/>
    <property type="match status" value="1"/>
</dbReference>
<dbReference type="Pfam" id="PF00248">
    <property type="entry name" value="Aldo_ket_red"/>
    <property type="match status" value="1"/>
</dbReference>
<dbReference type="Gene3D" id="3.20.20.100">
    <property type="entry name" value="NADP-dependent oxidoreductase domain"/>
    <property type="match status" value="1"/>
</dbReference>
<dbReference type="InterPro" id="IPR018170">
    <property type="entry name" value="Aldo/ket_reductase_CS"/>
</dbReference>
<feature type="active site" description="Proton donor" evidence="4">
    <location>
        <position position="48"/>
    </location>
</feature>
<evidence type="ECO:0000256" key="1">
    <source>
        <dbReference type="ARBA" id="ARBA00007905"/>
    </source>
</evidence>
<evidence type="ECO:0000256" key="4">
    <source>
        <dbReference type="PIRSR" id="PIRSR000097-1"/>
    </source>
</evidence>
<dbReference type="PIRSF" id="PIRSF000097">
    <property type="entry name" value="AKR"/>
    <property type="match status" value="1"/>
</dbReference>
<dbReference type="PROSITE" id="PS00798">
    <property type="entry name" value="ALDOKETO_REDUCTASE_1"/>
    <property type="match status" value="1"/>
</dbReference>
<comment type="similarity">
    <text evidence="1">Belongs to the aldo/keto reductase family.</text>
</comment>
<reference evidence="8" key="1">
    <citation type="submission" date="2022-01" db="EMBL/GenBank/DDBJ databases">
        <authorList>
            <person name="King R."/>
        </authorList>
    </citation>
    <scope>NUCLEOTIDE SEQUENCE</scope>
</reference>
<evidence type="ECO:0000256" key="2">
    <source>
        <dbReference type="ARBA" id="ARBA00022857"/>
    </source>
</evidence>
<evidence type="ECO:0000256" key="3">
    <source>
        <dbReference type="ARBA" id="ARBA00023002"/>
    </source>
</evidence>
<dbReference type="AlphaFoldDB" id="A0A9P0CMC3"/>
<keyword evidence="2" id="KW-0521">NADP</keyword>
<name>A0A9P0CMC3_9CUCU</name>
<dbReference type="InterPro" id="IPR020471">
    <property type="entry name" value="AKR"/>
</dbReference>
<organism evidence="8 9">
    <name type="scientific">Psylliodes chrysocephalus</name>
    <dbReference type="NCBI Taxonomy" id="3402493"/>
    <lineage>
        <taxon>Eukaryota</taxon>
        <taxon>Metazoa</taxon>
        <taxon>Ecdysozoa</taxon>
        <taxon>Arthropoda</taxon>
        <taxon>Hexapoda</taxon>
        <taxon>Insecta</taxon>
        <taxon>Pterygota</taxon>
        <taxon>Neoptera</taxon>
        <taxon>Endopterygota</taxon>
        <taxon>Coleoptera</taxon>
        <taxon>Polyphaga</taxon>
        <taxon>Cucujiformia</taxon>
        <taxon>Chrysomeloidea</taxon>
        <taxon>Chrysomelidae</taxon>
        <taxon>Galerucinae</taxon>
        <taxon>Alticini</taxon>
        <taxon>Psylliodes</taxon>
    </lineage>
</organism>
<evidence type="ECO:0000256" key="5">
    <source>
        <dbReference type="PIRSR" id="PIRSR000097-2"/>
    </source>
</evidence>
<evidence type="ECO:0000313" key="8">
    <source>
        <dbReference type="EMBL" id="CAH1106002.1"/>
    </source>
</evidence>
<feature type="binding site" evidence="5">
    <location>
        <position position="110"/>
    </location>
    <ligand>
        <name>substrate</name>
    </ligand>
</feature>
<keyword evidence="9" id="KW-1185">Reference proteome</keyword>
<accession>A0A9P0CMC3</accession>
<sequence>MLYQNNGGNKIPVLGLGTFLSNDEEILTNVLNEAFKLGYRHIDTATVYKNEHVVGKVIKEWLLSGQVNREDLFITTKLAPSSLYEDRVEEALKTSLENLQLDYVDLWLIHMPVAMKIVDGKPVPQPTDFISVWKKMEEQVEAGRAKTIGVSNFSISQIQRIQKIAKIQPANLQVEVNVFFQNRELVKFALSQNIVVVAYGPLGNPGMATRREGLPSLFENEVVKKISKKHSKTAAQVAFRFLIQKNLVTIPKCSSAERLKENINIFDFELDQEDIKSLEGLDRGDEARVFDMSFIPGLVDHPEYPYKK</sequence>
<evidence type="ECO:0000256" key="6">
    <source>
        <dbReference type="PIRSR" id="PIRSR000097-3"/>
    </source>
</evidence>
<dbReference type="FunFam" id="3.20.20.100:FF:000006">
    <property type="entry name" value="Aldo-keto reductase family 1 member A1"/>
    <property type="match status" value="1"/>
</dbReference>
<keyword evidence="3" id="KW-0560">Oxidoreductase</keyword>
<dbReference type="OrthoDB" id="416253at2759"/>
<feature type="site" description="Lowers pKa of active site Tyr" evidence="6">
    <location>
        <position position="77"/>
    </location>
</feature>
<gene>
    <name evidence="8" type="ORF">PSYICH_LOCUS6435</name>
</gene>
<proteinExistence type="inferred from homology"/>
<protein>
    <recommendedName>
        <fullName evidence="7">NADP-dependent oxidoreductase domain-containing protein</fullName>
    </recommendedName>
</protein>